<dbReference type="EnsemblMetazoa" id="GBRI004809-RA">
    <property type="protein sequence ID" value="GBRI004809-PA"/>
    <property type="gene ID" value="GBRI004809"/>
</dbReference>
<name>A0A1A9W378_9MUSC</name>
<keyword evidence="1" id="KW-1133">Transmembrane helix</keyword>
<reference evidence="2" key="2">
    <citation type="submission" date="2020-05" db="UniProtKB">
        <authorList>
            <consortium name="EnsemblMetazoa"/>
        </authorList>
    </citation>
    <scope>IDENTIFICATION</scope>
    <source>
        <strain evidence="2">IAEA</strain>
    </source>
</reference>
<evidence type="ECO:0000313" key="3">
    <source>
        <dbReference type="Proteomes" id="UP000091820"/>
    </source>
</evidence>
<sequence length="126" mass="14793">MISCVQPSDGFVACAWEARIKKKSRLSTKLNVLFMKRDFLTQSFGGKKNNFKKKLHRELRSQMSINVNVVQIFVRNEYEERPEYTRKNHGNHASAAVRYLKVTDYISYFILLTCGYVIVFYLPVFL</sequence>
<evidence type="ECO:0000256" key="1">
    <source>
        <dbReference type="SAM" id="Phobius"/>
    </source>
</evidence>
<keyword evidence="1" id="KW-0472">Membrane</keyword>
<dbReference type="AlphaFoldDB" id="A0A1A9W378"/>
<keyword evidence="3" id="KW-1185">Reference proteome</keyword>
<protein>
    <submittedName>
        <fullName evidence="2">Uncharacterized protein</fullName>
    </submittedName>
</protein>
<reference evidence="3" key="1">
    <citation type="submission" date="2014-03" db="EMBL/GenBank/DDBJ databases">
        <authorList>
            <person name="Aksoy S."/>
            <person name="Warren W."/>
            <person name="Wilson R.K."/>
        </authorList>
    </citation>
    <scope>NUCLEOTIDE SEQUENCE [LARGE SCALE GENOMIC DNA]</scope>
    <source>
        <strain evidence="3">IAEA</strain>
    </source>
</reference>
<keyword evidence="1" id="KW-0812">Transmembrane</keyword>
<organism evidence="2 3">
    <name type="scientific">Glossina brevipalpis</name>
    <dbReference type="NCBI Taxonomy" id="37001"/>
    <lineage>
        <taxon>Eukaryota</taxon>
        <taxon>Metazoa</taxon>
        <taxon>Ecdysozoa</taxon>
        <taxon>Arthropoda</taxon>
        <taxon>Hexapoda</taxon>
        <taxon>Insecta</taxon>
        <taxon>Pterygota</taxon>
        <taxon>Neoptera</taxon>
        <taxon>Endopterygota</taxon>
        <taxon>Diptera</taxon>
        <taxon>Brachycera</taxon>
        <taxon>Muscomorpha</taxon>
        <taxon>Hippoboscoidea</taxon>
        <taxon>Glossinidae</taxon>
        <taxon>Glossina</taxon>
    </lineage>
</organism>
<dbReference type="Proteomes" id="UP000091820">
    <property type="component" value="Unassembled WGS sequence"/>
</dbReference>
<dbReference type="VEuPathDB" id="VectorBase:GBRI004809"/>
<accession>A0A1A9W378</accession>
<proteinExistence type="predicted"/>
<feature type="transmembrane region" description="Helical" evidence="1">
    <location>
        <begin position="105"/>
        <end position="124"/>
    </location>
</feature>
<evidence type="ECO:0000313" key="2">
    <source>
        <dbReference type="EnsemblMetazoa" id="GBRI004809-PA"/>
    </source>
</evidence>